<organism evidence="1 2">
    <name type="scientific">Prymnesium parvum</name>
    <name type="common">Toxic golden alga</name>
    <dbReference type="NCBI Taxonomy" id="97485"/>
    <lineage>
        <taxon>Eukaryota</taxon>
        <taxon>Haptista</taxon>
        <taxon>Haptophyta</taxon>
        <taxon>Prymnesiophyceae</taxon>
        <taxon>Prymnesiales</taxon>
        <taxon>Prymnesiaceae</taxon>
        <taxon>Prymnesium</taxon>
    </lineage>
</organism>
<reference evidence="1 2" key="1">
    <citation type="journal article" date="2024" name="Science">
        <title>Giant polyketide synthase enzymes in the biosynthesis of giant marine polyether toxins.</title>
        <authorList>
            <person name="Fallon T.R."/>
            <person name="Shende V.V."/>
            <person name="Wierzbicki I.H."/>
            <person name="Pendleton A.L."/>
            <person name="Watervoot N.F."/>
            <person name="Auber R.P."/>
            <person name="Gonzalez D.J."/>
            <person name="Wisecaver J.H."/>
            <person name="Moore B.S."/>
        </authorList>
    </citation>
    <scope>NUCLEOTIDE SEQUENCE [LARGE SCALE GENOMIC DNA]</scope>
    <source>
        <strain evidence="1 2">12B1</strain>
    </source>
</reference>
<evidence type="ECO:0000313" key="2">
    <source>
        <dbReference type="Proteomes" id="UP001515480"/>
    </source>
</evidence>
<sequence>MLPLLLVLEPTPPLRTHAPLALCPPRLAFTPRSAPLPRPLPLLLPGRRRSPPPLAAVSERYRALQDPVALRDILAEAREDAISVVTYTAPWCRACKAFKAKVEYIANRRPMARFYRVELQRAGGEVGGEAGCEPDTMRNFYASRNVTQMPFVEVYLGSNRLEALVLPPNRVRFLNVLLDEARAQLRRLRPRLARRRVLLALRANRVEQALLERERRVQERRWHLVRLFIKLGLRRNAFTGESVAAAKQRHQAERRRHLAWKEGYTKRQSALLTSKHRLERRQQLLARFVGVSRRKLQLK</sequence>
<dbReference type="Proteomes" id="UP001515480">
    <property type="component" value="Unassembled WGS sequence"/>
</dbReference>
<dbReference type="EMBL" id="JBGBPQ010000003">
    <property type="protein sequence ID" value="KAL1526165.1"/>
    <property type="molecule type" value="Genomic_DNA"/>
</dbReference>
<gene>
    <name evidence="1" type="ORF">AB1Y20_014893</name>
</gene>
<dbReference type="Gene3D" id="3.40.30.10">
    <property type="entry name" value="Glutaredoxin"/>
    <property type="match status" value="1"/>
</dbReference>
<name>A0AB34JZR9_PRYPA</name>
<evidence type="ECO:0008006" key="3">
    <source>
        <dbReference type="Google" id="ProtNLM"/>
    </source>
</evidence>
<dbReference type="SUPFAM" id="SSF52833">
    <property type="entry name" value="Thioredoxin-like"/>
    <property type="match status" value="1"/>
</dbReference>
<protein>
    <recommendedName>
        <fullName evidence="3">Thioredoxin domain-containing protein</fullName>
    </recommendedName>
</protein>
<proteinExistence type="predicted"/>
<evidence type="ECO:0000313" key="1">
    <source>
        <dbReference type="EMBL" id="KAL1526165.1"/>
    </source>
</evidence>
<keyword evidence="2" id="KW-1185">Reference proteome</keyword>
<accession>A0AB34JZR9</accession>
<dbReference type="InterPro" id="IPR036249">
    <property type="entry name" value="Thioredoxin-like_sf"/>
</dbReference>
<dbReference type="AlphaFoldDB" id="A0AB34JZR9"/>
<comment type="caution">
    <text evidence="1">The sequence shown here is derived from an EMBL/GenBank/DDBJ whole genome shotgun (WGS) entry which is preliminary data.</text>
</comment>
<dbReference type="CDD" id="cd02947">
    <property type="entry name" value="TRX_family"/>
    <property type="match status" value="1"/>
</dbReference>